<proteinExistence type="predicted"/>
<reference evidence="1" key="2">
    <citation type="submission" date="2006-01" db="EMBL/GenBank/DDBJ databases">
        <authorList>
            <person name="Genoscope"/>
        </authorList>
    </citation>
    <scope>NUCLEOTIDE SEQUENCE</scope>
</reference>
<sequence length="70" mass="7857">MKFFAAPSSPHCMGNRKDGWSLIAAMLRYVLSINECEKPYQEIINKCFIKSKTNFVFLATAGLLPEPMSA</sequence>
<evidence type="ECO:0000313" key="3">
    <source>
        <dbReference type="Proteomes" id="UP000501926"/>
    </source>
</evidence>
<dbReference type="EMBL" id="CP049055">
    <property type="protein sequence ID" value="QII09393.1"/>
    <property type="molecule type" value="Genomic_DNA"/>
</dbReference>
<dbReference type="Proteomes" id="UP000501926">
    <property type="component" value="Chromosome"/>
</dbReference>
<evidence type="ECO:0000313" key="1">
    <source>
        <dbReference type="EMBL" id="CAJ71176.1"/>
    </source>
</evidence>
<protein>
    <submittedName>
        <fullName evidence="1">Uncharacterized protein</fullName>
    </submittedName>
</protein>
<reference evidence="2 3" key="3">
    <citation type="submission" date="2020-02" db="EMBL/GenBank/DDBJ databases">
        <title>Newly sequenced genome of strain CSTR1 showed variability in Candidatus Kuenenia stuttgartiensis genomes.</title>
        <authorList>
            <person name="Ding C."/>
            <person name="Adrian L."/>
        </authorList>
    </citation>
    <scope>NUCLEOTIDE SEQUENCE [LARGE SCALE GENOMIC DNA]</scope>
    <source>
        <strain evidence="2 3">CSTR1</strain>
    </source>
</reference>
<dbReference type="EMBL" id="CT573073">
    <property type="protein sequence ID" value="CAJ71176.1"/>
    <property type="molecule type" value="Genomic_DNA"/>
</dbReference>
<evidence type="ECO:0000313" key="2">
    <source>
        <dbReference type="EMBL" id="QII09393.1"/>
    </source>
</evidence>
<accession>Q1PVD0</accession>
<name>Q1PVD0_KUEST</name>
<organism evidence="1">
    <name type="scientific">Kuenenia stuttgartiensis</name>
    <dbReference type="NCBI Taxonomy" id="174633"/>
    <lineage>
        <taxon>Bacteria</taxon>
        <taxon>Pseudomonadati</taxon>
        <taxon>Planctomycetota</taxon>
        <taxon>Candidatus Brocadiia</taxon>
        <taxon>Candidatus Brocadiales</taxon>
        <taxon>Candidatus Brocadiaceae</taxon>
        <taxon>Candidatus Kuenenia</taxon>
    </lineage>
</organism>
<dbReference type="AlphaFoldDB" id="Q1PVD0"/>
<reference evidence="1" key="1">
    <citation type="journal article" date="2006" name="Nature">
        <title>Deciphering the evolution and metabolism of an anammox bacterium from a community genome.</title>
        <authorList>
            <person name="Strous M."/>
            <person name="Pelletier E."/>
            <person name="Mangenot S."/>
            <person name="Rattei T."/>
            <person name="Lehner A."/>
            <person name="Taylor M.W."/>
            <person name="Horn M."/>
            <person name="Daims H."/>
            <person name="Bartol-Mavel D."/>
            <person name="Wincker P."/>
            <person name="Barbe V."/>
            <person name="Fonknechten N."/>
            <person name="Vallenet D."/>
            <person name="Segurens B."/>
            <person name="Schenowitz-Truong C."/>
            <person name="Medigue C."/>
            <person name="Collingro A."/>
            <person name="Snel B."/>
            <person name="Dutilh B.E."/>
            <person name="OpDenCamp H.J.M."/>
            <person name="vanDerDrift C."/>
            <person name="Cirpus I."/>
            <person name="vanDePas-Schoonen K.T."/>
            <person name="Harhangi H.R."/>
            <person name="vanNiftrik L."/>
            <person name="Schmid M."/>
            <person name="Keltjens J."/>
            <person name="vanDeVossenberg J."/>
            <person name="Kartal B."/>
            <person name="Meier H."/>
            <person name="Frishman D."/>
            <person name="Huynen M.A."/>
            <person name="Mewes H."/>
            <person name="Weissenbach J."/>
            <person name="Jetten M.S.M."/>
            <person name="Wagner M."/>
            <person name="LePaslier D."/>
        </authorList>
    </citation>
    <scope>NUCLEOTIDE SEQUENCE</scope>
</reference>
<gene>
    <name evidence="2" type="ORF">KsCSTR_00140</name>
    <name evidence="1" type="ORF">kustc0431</name>
</gene>